<dbReference type="Pfam" id="PF02517">
    <property type="entry name" value="Rce1-like"/>
    <property type="match status" value="1"/>
</dbReference>
<feature type="transmembrane region" description="Helical" evidence="1">
    <location>
        <begin position="223"/>
        <end position="244"/>
    </location>
</feature>
<dbReference type="Proteomes" id="UP000001977">
    <property type="component" value="Chromosome"/>
</dbReference>
<dbReference type="EMBL" id="AM167904">
    <property type="protein sequence ID" value="CAJ48145.1"/>
    <property type="molecule type" value="Genomic_DNA"/>
</dbReference>
<evidence type="ECO:0000313" key="3">
    <source>
        <dbReference type="EMBL" id="CAJ48145.1"/>
    </source>
</evidence>
<keyword evidence="1" id="KW-1133">Transmembrane helix</keyword>
<protein>
    <submittedName>
        <fullName evidence="3">Membrane protein</fullName>
    </submittedName>
</protein>
<dbReference type="OrthoDB" id="8521072at2"/>
<sequence>MTRPPSGQAPLRQEIADWWRFLRRPSPAGRIGPRHGGAMADWWPNIRFGRLLAWAALLWAFNLFVLGPIAVGAAGLGGAQHRLDPQRLPWLTAVLWAPLVEELLFRYGLRRPVQALWLVPAIAPAVFWGPQFWTGCLSAAVVLLAIYGTRAPQPFKSAARRFYSRHFGLIFHLSALAFAAVHLNNFSLNHMAWWMLPLLVLPQWLTGLVLGWMRMRRGIGASIALHALFNAGPMALIWLVLTLLPDAAI</sequence>
<dbReference type="InterPro" id="IPR003675">
    <property type="entry name" value="Rce1/LyrA-like_dom"/>
</dbReference>
<gene>
    <name evidence="3" type="ordered locus">BAV0540</name>
</gene>
<feature type="transmembrane region" description="Helical" evidence="1">
    <location>
        <begin position="167"/>
        <end position="185"/>
    </location>
</feature>
<dbReference type="AlphaFoldDB" id="Q2KY95"/>
<proteinExistence type="predicted"/>
<keyword evidence="4" id="KW-1185">Reference proteome</keyword>
<feature type="transmembrane region" description="Helical" evidence="1">
    <location>
        <begin position="191"/>
        <end position="211"/>
    </location>
</feature>
<evidence type="ECO:0000259" key="2">
    <source>
        <dbReference type="Pfam" id="PF02517"/>
    </source>
</evidence>
<dbReference type="RefSeq" id="WP_012416236.1">
    <property type="nucleotide sequence ID" value="NC_010645.1"/>
</dbReference>
<feature type="transmembrane region" description="Helical" evidence="1">
    <location>
        <begin position="51"/>
        <end position="76"/>
    </location>
</feature>
<dbReference type="KEGG" id="bav:BAV0540"/>
<dbReference type="GeneID" id="92936280"/>
<feature type="transmembrane region" description="Helical" evidence="1">
    <location>
        <begin position="121"/>
        <end position="146"/>
    </location>
</feature>
<evidence type="ECO:0000256" key="1">
    <source>
        <dbReference type="SAM" id="Phobius"/>
    </source>
</evidence>
<feature type="domain" description="CAAX prenyl protease 2/Lysostaphin resistance protein A-like" evidence="2">
    <location>
        <begin position="88"/>
        <end position="231"/>
    </location>
</feature>
<dbReference type="STRING" id="360910.BAV0540"/>
<dbReference type="eggNOG" id="COG1266">
    <property type="taxonomic scope" value="Bacteria"/>
</dbReference>
<keyword evidence="1" id="KW-0472">Membrane</keyword>
<name>Q2KY95_BORA1</name>
<dbReference type="GO" id="GO:0004175">
    <property type="term" value="F:endopeptidase activity"/>
    <property type="evidence" value="ECO:0007669"/>
    <property type="project" value="UniProtKB-ARBA"/>
</dbReference>
<accession>Q2KY95</accession>
<dbReference type="HOGENOM" id="CLU_1127213_0_0_4"/>
<organism evidence="3 4">
    <name type="scientific">Bordetella avium (strain 197N)</name>
    <dbReference type="NCBI Taxonomy" id="360910"/>
    <lineage>
        <taxon>Bacteria</taxon>
        <taxon>Pseudomonadati</taxon>
        <taxon>Pseudomonadota</taxon>
        <taxon>Betaproteobacteria</taxon>
        <taxon>Burkholderiales</taxon>
        <taxon>Alcaligenaceae</taxon>
        <taxon>Bordetella</taxon>
    </lineage>
</organism>
<dbReference type="GO" id="GO:0080120">
    <property type="term" value="P:CAAX-box protein maturation"/>
    <property type="evidence" value="ECO:0007669"/>
    <property type="project" value="UniProtKB-ARBA"/>
</dbReference>
<keyword evidence="1" id="KW-0812">Transmembrane</keyword>
<reference evidence="3 4" key="1">
    <citation type="journal article" date="2006" name="J. Bacteriol.">
        <title>Comparison of the genome sequence of the poultry pathogen Bordetella avium with those of B. bronchiseptica, B. pertussis, and B. parapertussis reveals extensive diversity in surface structures associated with host interaction.</title>
        <authorList>
            <person name="Sebaihia M."/>
            <person name="Preston A."/>
            <person name="Maskell D.J."/>
            <person name="Kuzmiak H."/>
            <person name="Connell T.D."/>
            <person name="King N.D."/>
            <person name="Orndorff P.E."/>
            <person name="Miyamoto D.M."/>
            <person name="Thomson N.R."/>
            <person name="Harris D."/>
            <person name="Goble A."/>
            <person name="Lord A."/>
            <person name="Murphy L."/>
            <person name="Quail M.A."/>
            <person name="Rutter S."/>
            <person name="Squares R."/>
            <person name="Squares S."/>
            <person name="Woodward J."/>
            <person name="Parkhill J."/>
            <person name="Temple L.M."/>
        </authorList>
    </citation>
    <scope>NUCLEOTIDE SEQUENCE [LARGE SCALE GENOMIC DNA]</scope>
    <source>
        <strain evidence="3 4">197N</strain>
    </source>
</reference>
<evidence type="ECO:0000313" key="4">
    <source>
        <dbReference type="Proteomes" id="UP000001977"/>
    </source>
</evidence>